<keyword evidence="2" id="KW-1185">Reference proteome</keyword>
<dbReference type="EMBL" id="JADYXP020000006">
    <property type="protein sequence ID" value="KAL0121431.1"/>
    <property type="molecule type" value="Genomic_DNA"/>
</dbReference>
<evidence type="ECO:0000313" key="2">
    <source>
        <dbReference type="Proteomes" id="UP001430953"/>
    </source>
</evidence>
<dbReference type="AlphaFoldDB" id="A0AAW2FZI2"/>
<protein>
    <submittedName>
        <fullName evidence="1">Uncharacterized protein</fullName>
    </submittedName>
</protein>
<name>A0AAW2FZI2_9HYME</name>
<sequence length="56" mass="6764">MTITVDVRDLRSAKSGDYLNDPRIPLTMHPLGEKKRMSSLTRKRRRIFRHRWQTLK</sequence>
<proteinExistence type="predicted"/>
<reference evidence="1 2" key="1">
    <citation type="submission" date="2023-03" db="EMBL/GenBank/DDBJ databases">
        <title>High recombination rates correlate with genetic variation in Cardiocondyla obscurior ants.</title>
        <authorList>
            <person name="Errbii M."/>
        </authorList>
    </citation>
    <scope>NUCLEOTIDE SEQUENCE [LARGE SCALE GENOMIC DNA]</scope>
    <source>
        <strain evidence="1">Alpha-2009</strain>
        <tissue evidence="1">Whole body</tissue>
    </source>
</reference>
<accession>A0AAW2FZI2</accession>
<gene>
    <name evidence="1" type="ORF">PUN28_006738</name>
</gene>
<organism evidence="1 2">
    <name type="scientific">Cardiocondyla obscurior</name>
    <dbReference type="NCBI Taxonomy" id="286306"/>
    <lineage>
        <taxon>Eukaryota</taxon>
        <taxon>Metazoa</taxon>
        <taxon>Ecdysozoa</taxon>
        <taxon>Arthropoda</taxon>
        <taxon>Hexapoda</taxon>
        <taxon>Insecta</taxon>
        <taxon>Pterygota</taxon>
        <taxon>Neoptera</taxon>
        <taxon>Endopterygota</taxon>
        <taxon>Hymenoptera</taxon>
        <taxon>Apocrita</taxon>
        <taxon>Aculeata</taxon>
        <taxon>Formicoidea</taxon>
        <taxon>Formicidae</taxon>
        <taxon>Myrmicinae</taxon>
        <taxon>Cardiocondyla</taxon>
    </lineage>
</organism>
<dbReference type="Proteomes" id="UP001430953">
    <property type="component" value="Unassembled WGS sequence"/>
</dbReference>
<comment type="caution">
    <text evidence="1">The sequence shown here is derived from an EMBL/GenBank/DDBJ whole genome shotgun (WGS) entry which is preliminary data.</text>
</comment>
<evidence type="ECO:0000313" key="1">
    <source>
        <dbReference type="EMBL" id="KAL0121431.1"/>
    </source>
</evidence>